<dbReference type="Pfam" id="PF01060">
    <property type="entry name" value="TTR-52"/>
    <property type="match status" value="1"/>
</dbReference>
<dbReference type="PANTHER" id="PTHR21700">
    <property type="entry name" value="TRANSTHYRETIN-LIKE FAMILY PROTEIN-RELATED"/>
    <property type="match status" value="1"/>
</dbReference>
<feature type="non-terminal residue" evidence="6">
    <location>
        <position position="148"/>
    </location>
</feature>
<keyword evidence="3" id="KW-0964">Secreted</keyword>
<feature type="chain" id="PRO_5041294765" evidence="5">
    <location>
        <begin position="19"/>
        <end position="148"/>
    </location>
</feature>
<comment type="subcellular location">
    <subcellularLocation>
        <location evidence="1">Secreted</location>
    </subcellularLocation>
</comment>
<dbReference type="GO" id="GO:0005576">
    <property type="term" value="C:extracellular region"/>
    <property type="evidence" value="ECO:0007669"/>
    <property type="project" value="UniProtKB-SubCell"/>
</dbReference>
<keyword evidence="4 5" id="KW-0732">Signal</keyword>
<evidence type="ECO:0000313" key="7">
    <source>
        <dbReference type="Proteomes" id="UP001177023"/>
    </source>
</evidence>
<sequence>MLSIFLILLMGLAPAVLGSYNCVNVAGRVGCLGHPNRAADVKIQLWDSDALMDRHPLNHDDFIAQTWTNKHGEFGVDGCADDPDIFSGIFGENQPDPYLKIYHKCNSVENEMKRIDLKYWFEPKKQQFDGILYLNTKHNQSLVDIVLA</sequence>
<accession>A0AA36FWV0</accession>
<dbReference type="EMBL" id="CATQJA010002490">
    <property type="protein sequence ID" value="CAJ0570851.1"/>
    <property type="molecule type" value="Genomic_DNA"/>
</dbReference>
<name>A0AA36FWV0_9BILA</name>
<evidence type="ECO:0000313" key="6">
    <source>
        <dbReference type="EMBL" id="CAJ0570851.1"/>
    </source>
</evidence>
<evidence type="ECO:0000256" key="2">
    <source>
        <dbReference type="ARBA" id="ARBA00010112"/>
    </source>
</evidence>
<feature type="signal peptide" evidence="5">
    <location>
        <begin position="1"/>
        <end position="18"/>
    </location>
</feature>
<reference evidence="6" key="1">
    <citation type="submission" date="2023-06" db="EMBL/GenBank/DDBJ databases">
        <authorList>
            <person name="Delattre M."/>
        </authorList>
    </citation>
    <scope>NUCLEOTIDE SEQUENCE</scope>
    <source>
        <strain evidence="6">AF72</strain>
    </source>
</reference>
<dbReference type="Proteomes" id="UP001177023">
    <property type="component" value="Unassembled WGS sequence"/>
</dbReference>
<dbReference type="InterPro" id="IPR001534">
    <property type="entry name" value="Transthyretin-like"/>
</dbReference>
<protein>
    <submittedName>
        <fullName evidence="6">Uncharacterized protein</fullName>
    </submittedName>
</protein>
<dbReference type="InterPro" id="IPR038479">
    <property type="entry name" value="Transthyretin-like_sf"/>
</dbReference>
<keyword evidence="7" id="KW-1185">Reference proteome</keyword>
<evidence type="ECO:0000256" key="3">
    <source>
        <dbReference type="ARBA" id="ARBA00022525"/>
    </source>
</evidence>
<evidence type="ECO:0000256" key="4">
    <source>
        <dbReference type="ARBA" id="ARBA00022729"/>
    </source>
</evidence>
<comment type="caution">
    <text evidence="6">The sequence shown here is derived from an EMBL/GenBank/DDBJ whole genome shotgun (WGS) entry which is preliminary data.</text>
</comment>
<proteinExistence type="inferred from homology"/>
<dbReference type="GO" id="GO:0009986">
    <property type="term" value="C:cell surface"/>
    <property type="evidence" value="ECO:0007669"/>
    <property type="project" value="InterPro"/>
</dbReference>
<dbReference type="Gene3D" id="2.60.40.3330">
    <property type="match status" value="1"/>
</dbReference>
<evidence type="ECO:0000256" key="5">
    <source>
        <dbReference type="SAM" id="SignalP"/>
    </source>
</evidence>
<dbReference type="AlphaFoldDB" id="A0AA36FWV0"/>
<gene>
    <name evidence="6" type="ORF">MSPICULIGERA_LOCUS9284</name>
</gene>
<organism evidence="6 7">
    <name type="scientific">Mesorhabditis spiculigera</name>
    <dbReference type="NCBI Taxonomy" id="96644"/>
    <lineage>
        <taxon>Eukaryota</taxon>
        <taxon>Metazoa</taxon>
        <taxon>Ecdysozoa</taxon>
        <taxon>Nematoda</taxon>
        <taxon>Chromadorea</taxon>
        <taxon>Rhabditida</taxon>
        <taxon>Rhabditina</taxon>
        <taxon>Rhabditomorpha</taxon>
        <taxon>Rhabditoidea</taxon>
        <taxon>Rhabditidae</taxon>
        <taxon>Mesorhabditinae</taxon>
        <taxon>Mesorhabditis</taxon>
    </lineage>
</organism>
<comment type="similarity">
    <text evidence="2">Belongs to the nematode transthyretin-like family.</text>
</comment>
<evidence type="ECO:0000256" key="1">
    <source>
        <dbReference type="ARBA" id="ARBA00004613"/>
    </source>
</evidence>
<dbReference type="PANTHER" id="PTHR21700:SF46">
    <property type="entry name" value="TRANSTHYRETIN-LIKE PROTEIN 52"/>
    <property type="match status" value="1"/>
</dbReference>